<keyword evidence="1" id="KW-0812">Transmembrane</keyword>
<keyword evidence="1" id="KW-1133">Transmembrane helix</keyword>
<organism evidence="2 3">
    <name type="scientific">Mycena albidolilacea</name>
    <dbReference type="NCBI Taxonomy" id="1033008"/>
    <lineage>
        <taxon>Eukaryota</taxon>
        <taxon>Fungi</taxon>
        <taxon>Dikarya</taxon>
        <taxon>Basidiomycota</taxon>
        <taxon>Agaricomycotina</taxon>
        <taxon>Agaricomycetes</taxon>
        <taxon>Agaricomycetidae</taxon>
        <taxon>Agaricales</taxon>
        <taxon>Marasmiineae</taxon>
        <taxon>Mycenaceae</taxon>
        <taxon>Mycena</taxon>
    </lineage>
</organism>
<evidence type="ECO:0000256" key="1">
    <source>
        <dbReference type="SAM" id="Phobius"/>
    </source>
</evidence>
<keyword evidence="1" id="KW-0472">Membrane</keyword>
<protein>
    <submittedName>
        <fullName evidence="2">Uncharacterized protein</fullName>
    </submittedName>
</protein>
<dbReference type="EMBL" id="JARIHO010000017">
    <property type="protein sequence ID" value="KAJ7348316.1"/>
    <property type="molecule type" value="Genomic_DNA"/>
</dbReference>
<evidence type="ECO:0000313" key="2">
    <source>
        <dbReference type="EMBL" id="KAJ7348316.1"/>
    </source>
</evidence>
<comment type="caution">
    <text evidence="2">The sequence shown here is derived from an EMBL/GenBank/DDBJ whole genome shotgun (WGS) entry which is preliminary data.</text>
</comment>
<evidence type="ECO:0000313" key="3">
    <source>
        <dbReference type="Proteomes" id="UP001218218"/>
    </source>
</evidence>
<proteinExistence type="predicted"/>
<dbReference type="AlphaFoldDB" id="A0AAD7A2Z4"/>
<keyword evidence="3" id="KW-1185">Reference proteome</keyword>
<feature type="transmembrane region" description="Helical" evidence="1">
    <location>
        <begin position="80"/>
        <end position="102"/>
    </location>
</feature>
<sequence>MPSERDLVNNILSVVEGKLSTASAKATKLVSGTSSASSASSASHSVLMLPTVLPSSSSGSMGASSTESVQHRNPPVPTRVIVGVSIAITAAILLIGLAAFILRARCRRNNMKRALGTVSPFVRFGPSTPGWGGSGLGDVSHDRQQFFEQAAQTKAGACLNSNSTPTRYHAGVHQHHPSETDSAISALCIQVARLEAELRESMALMAPPTYA</sequence>
<accession>A0AAD7A2Z4</accession>
<reference evidence="2" key="1">
    <citation type="submission" date="2023-03" db="EMBL/GenBank/DDBJ databases">
        <title>Massive genome expansion in bonnet fungi (Mycena s.s.) driven by repeated elements and novel gene families across ecological guilds.</title>
        <authorList>
            <consortium name="Lawrence Berkeley National Laboratory"/>
            <person name="Harder C.B."/>
            <person name="Miyauchi S."/>
            <person name="Viragh M."/>
            <person name="Kuo A."/>
            <person name="Thoen E."/>
            <person name="Andreopoulos B."/>
            <person name="Lu D."/>
            <person name="Skrede I."/>
            <person name="Drula E."/>
            <person name="Henrissat B."/>
            <person name="Morin E."/>
            <person name="Kohler A."/>
            <person name="Barry K."/>
            <person name="LaButti K."/>
            <person name="Morin E."/>
            <person name="Salamov A."/>
            <person name="Lipzen A."/>
            <person name="Mereny Z."/>
            <person name="Hegedus B."/>
            <person name="Baldrian P."/>
            <person name="Stursova M."/>
            <person name="Weitz H."/>
            <person name="Taylor A."/>
            <person name="Grigoriev I.V."/>
            <person name="Nagy L.G."/>
            <person name="Martin F."/>
            <person name="Kauserud H."/>
        </authorList>
    </citation>
    <scope>NUCLEOTIDE SEQUENCE</scope>
    <source>
        <strain evidence="2">CBHHK002</strain>
    </source>
</reference>
<dbReference type="Proteomes" id="UP001218218">
    <property type="component" value="Unassembled WGS sequence"/>
</dbReference>
<name>A0AAD7A2Z4_9AGAR</name>
<gene>
    <name evidence="2" type="ORF">DFH08DRAFT_808053</name>
</gene>